<dbReference type="PROSITE" id="PS51682">
    <property type="entry name" value="SAM_OMT_I"/>
    <property type="match status" value="1"/>
</dbReference>
<dbReference type="InterPro" id="IPR029063">
    <property type="entry name" value="SAM-dependent_MTases_sf"/>
</dbReference>
<keyword evidence="6" id="KW-1185">Reference proteome</keyword>
<dbReference type="STRING" id="1121338.CLTEP_03490"/>
<dbReference type="GO" id="GO:0008171">
    <property type="term" value="F:O-methyltransferase activity"/>
    <property type="evidence" value="ECO:0007669"/>
    <property type="project" value="InterPro"/>
</dbReference>
<feature type="binding site" evidence="4">
    <location>
        <position position="137"/>
    </location>
    <ligand>
        <name>S-adenosyl-L-methionine</name>
        <dbReference type="ChEBI" id="CHEBI:59789"/>
    </ligand>
</feature>
<dbReference type="Gene3D" id="3.40.50.150">
    <property type="entry name" value="Vaccinia Virus protein VP39"/>
    <property type="match status" value="1"/>
</dbReference>
<dbReference type="RefSeq" id="WP_066821587.1">
    <property type="nucleotide sequence ID" value="NZ_LTBA01000001.1"/>
</dbReference>
<feature type="binding site" evidence="4">
    <location>
        <position position="163"/>
    </location>
    <ligand>
        <name>Mg(2+)</name>
        <dbReference type="ChEBI" id="CHEBI:18420"/>
    </ligand>
</feature>
<evidence type="ECO:0000256" key="1">
    <source>
        <dbReference type="ARBA" id="ARBA00022603"/>
    </source>
</evidence>
<organism evidence="5 6">
    <name type="scientific">Clostridium tepidiprofundi DSM 19306</name>
    <dbReference type="NCBI Taxonomy" id="1121338"/>
    <lineage>
        <taxon>Bacteria</taxon>
        <taxon>Bacillati</taxon>
        <taxon>Bacillota</taxon>
        <taxon>Clostridia</taxon>
        <taxon>Eubacteriales</taxon>
        <taxon>Clostridiaceae</taxon>
        <taxon>Clostridium</taxon>
    </lineage>
</organism>
<evidence type="ECO:0000256" key="3">
    <source>
        <dbReference type="ARBA" id="ARBA00022691"/>
    </source>
</evidence>
<sequence length="222" mass="25443">MSGIMYDYMEKYIRSLIPENKGVLREIEEYAKENNVPIVQKETANFLELMIHLKKPKRILELGTAIGYSAILMHTASNCSNKIVTIERDSNMICKAKENIKRFNFEENIKIVEGECLDALHELSENSAGDFDMIFMDAGKGHYNHFLPYCLELLSNDGVIIADNVLFRGMVASRELLKRRKITIVKRMKNYLEIVSDKQKFITTVIPMGDGIAVTVRRNSDE</sequence>
<dbReference type="Pfam" id="PF01596">
    <property type="entry name" value="Methyltransf_3"/>
    <property type="match status" value="1"/>
</dbReference>
<dbReference type="SUPFAM" id="SSF53335">
    <property type="entry name" value="S-adenosyl-L-methionine-dependent methyltransferases"/>
    <property type="match status" value="1"/>
</dbReference>
<reference evidence="5 6" key="1">
    <citation type="submission" date="2016-02" db="EMBL/GenBank/DDBJ databases">
        <title>Genome sequence of Clostridium tepidiprofundi DSM 19306.</title>
        <authorList>
            <person name="Poehlein A."/>
            <person name="Daniel R."/>
        </authorList>
    </citation>
    <scope>NUCLEOTIDE SEQUENCE [LARGE SCALE GENOMIC DNA]</scope>
    <source>
        <strain evidence="5 6">DSM 19306</strain>
    </source>
</reference>
<accession>A0A151B7Q7</accession>
<dbReference type="InterPro" id="IPR002935">
    <property type="entry name" value="SAM_O-MeTrfase"/>
</dbReference>
<keyword evidence="1 4" id="KW-0489">Methyltransferase</keyword>
<gene>
    <name evidence="5" type="primary">pcm</name>
    <name evidence="4" type="synonym">trmR</name>
    <name evidence="5" type="ORF">CLTEP_03490</name>
</gene>
<dbReference type="OrthoDB" id="9799672at2"/>
<dbReference type="Proteomes" id="UP000075531">
    <property type="component" value="Unassembled WGS sequence"/>
</dbReference>
<proteinExistence type="inferred from homology"/>
<keyword evidence="4" id="KW-0479">Metal-binding</keyword>
<feature type="binding site" evidence="4">
    <location>
        <position position="87"/>
    </location>
    <ligand>
        <name>S-adenosyl-L-methionine</name>
        <dbReference type="ChEBI" id="CHEBI:59789"/>
    </ligand>
</feature>
<dbReference type="PANTHER" id="PTHR43836:SF2">
    <property type="entry name" value="CATECHOL O-METHYLTRANSFERASE 1-RELATED"/>
    <property type="match status" value="1"/>
</dbReference>
<comment type="function">
    <text evidence="4">Catalyzes the methylation of 5-hydroxyuridine (ho5U) to form 5-methoxyuridine (mo5U) at position 34 in tRNAs.</text>
</comment>
<comment type="catalytic activity">
    <reaction evidence="4">
        <text>5-hydroxyuridine(34) in tRNA + S-adenosyl-L-methionine = 5-methoxyuridine(34) in tRNA + S-adenosyl-L-homocysteine + H(+)</text>
        <dbReference type="Rhea" id="RHEA:60524"/>
        <dbReference type="Rhea" id="RHEA-COMP:13381"/>
        <dbReference type="Rhea" id="RHEA-COMP:15591"/>
        <dbReference type="ChEBI" id="CHEBI:15378"/>
        <dbReference type="ChEBI" id="CHEBI:57856"/>
        <dbReference type="ChEBI" id="CHEBI:59789"/>
        <dbReference type="ChEBI" id="CHEBI:136877"/>
        <dbReference type="ChEBI" id="CHEBI:143860"/>
    </reaction>
</comment>
<evidence type="ECO:0000256" key="2">
    <source>
        <dbReference type="ARBA" id="ARBA00022679"/>
    </source>
</evidence>
<dbReference type="GO" id="GO:0030488">
    <property type="term" value="P:tRNA methylation"/>
    <property type="evidence" value="ECO:0007669"/>
    <property type="project" value="UniProtKB-UniRule"/>
</dbReference>
<dbReference type="HAMAP" id="MF_02217">
    <property type="entry name" value="TrmR_methyltr"/>
    <property type="match status" value="1"/>
</dbReference>
<dbReference type="AlphaFoldDB" id="A0A151B7Q7"/>
<dbReference type="CDD" id="cd02440">
    <property type="entry name" value="AdoMet_MTases"/>
    <property type="match status" value="1"/>
</dbReference>
<keyword evidence="2 4" id="KW-0808">Transferase</keyword>
<dbReference type="PANTHER" id="PTHR43836">
    <property type="entry name" value="CATECHOL O-METHYLTRANSFERASE 1-RELATED"/>
    <property type="match status" value="1"/>
</dbReference>
<comment type="similarity">
    <text evidence="4">Belongs to the class I-like SAM-binding methyltransferase superfamily. Cation-dependent O-methyltransferase family.</text>
</comment>
<comment type="caution">
    <text evidence="4">Lacks conserved residue(s) required for the propagation of feature annotation.</text>
</comment>
<comment type="caution">
    <text evidence="5">The sequence shown here is derived from an EMBL/GenBank/DDBJ whole genome shotgun (WGS) entry which is preliminary data.</text>
</comment>
<name>A0A151B7Q7_9CLOT</name>
<dbReference type="GO" id="GO:0016300">
    <property type="term" value="F:tRNA (uridine) methyltransferase activity"/>
    <property type="evidence" value="ECO:0007669"/>
    <property type="project" value="UniProtKB-UniRule"/>
</dbReference>
<evidence type="ECO:0000313" key="5">
    <source>
        <dbReference type="EMBL" id="KYH35955.1"/>
    </source>
</evidence>
<feature type="binding site" evidence="4">
    <location>
        <position position="164"/>
    </location>
    <ligand>
        <name>Mg(2+)</name>
        <dbReference type="ChEBI" id="CHEBI:18420"/>
    </ligand>
</feature>
<dbReference type="PATRIC" id="fig|1121338.3.peg.353"/>
<keyword evidence="4" id="KW-0460">Magnesium</keyword>
<keyword evidence="4" id="KW-0819">tRNA processing</keyword>
<feature type="binding site" evidence="4">
    <location>
        <position position="69"/>
    </location>
    <ligand>
        <name>S-adenosyl-L-methionine</name>
        <dbReference type="ChEBI" id="CHEBI:59789"/>
    </ligand>
</feature>
<protein>
    <recommendedName>
        <fullName evidence="4">tRNA 5-hydroxyuridine methyltransferase</fullName>
        <ecNumber evidence="4">2.1.1.-</ecNumber>
    </recommendedName>
    <alternativeName>
        <fullName evidence="4">ho5U methyltransferase</fullName>
    </alternativeName>
</protein>
<feature type="binding site" evidence="4">
    <location>
        <position position="39"/>
    </location>
    <ligand>
        <name>S-adenosyl-L-methionine</name>
        <dbReference type="ChEBI" id="CHEBI:59789"/>
    </ligand>
</feature>
<evidence type="ECO:0000256" key="4">
    <source>
        <dbReference type="HAMAP-Rule" id="MF_02217"/>
    </source>
</evidence>
<dbReference type="EMBL" id="LTBA01000001">
    <property type="protein sequence ID" value="KYH35955.1"/>
    <property type="molecule type" value="Genomic_DNA"/>
</dbReference>
<evidence type="ECO:0000313" key="6">
    <source>
        <dbReference type="Proteomes" id="UP000075531"/>
    </source>
</evidence>
<dbReference type="InterPro" id="IPR043675">
    <property type="entry name" value="TrmR_methyltr"/>
</dbReference>
<dbReference type="EC" id="2.1.1.-" evidence="4"/>
<dbReference type="GO" id="GO:0000287">
    <property type="term" value="F:magnesium ion binding"/>
    <property type="evidence" value="ECO:0007669"/>
    <property type="project" value="UniProtKB-UniRule"/>
</dbReference>
<feature type="binding site" evidence="4">
    <location>
        <position position="137"/>
    </location>
    <ligand>
        <name>Mg(2+)</name>
        <dbReference type="ChEBI" id="CHEBI:18420"/>
    </ligand>
</feature>
<comment type="subunit">
    <text evidence="4">Homodimer.</text>
</comment>
<keyword evidence="3 4" id="KW-0949">S-adenosyl-L-methionine</keyword>